<dbReference type="SUPFAM" id="SSF46946">
    <property type="entry name" value="S13-like H2TH domain"/>
    <property type="match status" value="1"/>
</dbReference>
<dbReference type="PANTHER" id="PTHR22993:SF9">
    <property type="entry name" value="FORMAMIDOPYRIMIDINE-DNA GLYCOSYLASE"/>
    <property type="match status" value="1"/>
</dbReference>
<dbReference type="Gene3D" id="1.10.8.50">
    <property type="match status" value="1"/>
</dbReference>
<dbReference type="InterPro" id="IPR010663">
    <property type="entry name" value="Znf_FPG/IleRS"/>
</dbReference>
<dbReference type="Pfam" id="PF06831">
    <property type="entry name" value="H2TH"/>
    <property type="match status" value="1"/>
</dbReference>
<dbReference type="InterPro" id="IPR015886">
    <property type="entry name" value="H2TH_FPG"/>
</dbReference>
<dbReference type="SUPFAM" id="SSF57716">
    <property type="entry name" value="Glucocorticoid receptor-like (DNA-binding domain)"/>
    <property type="match status" value="1"/>
</dbReference>
<feature type="non-terminal residue" evidence="2">
    <location>
        <position position="99"/>
    </location>
</feature>
<dbReference type="InterPro" id="IPR010979">
    <property type="entry name" value="Ribosomal_uS13-like_H2TH"/>
</dbReference>
<evidence type="ECO:0000259" key="1">
    <source>
        <dbReference type="SMART" id="SM01232"/>
    </source>
</evidence>
<reference evidence="2 3" key="1">
    <citation type="submission" date="2013-11" db="EMBL/GenBank/DDBJ databases">
        <title>Single cell genomics of uncultured Tannerella BU063 (oral taxon 286).</title>
        <authorList>
            <person name="Beall C.J."/>
            <person name="Campbell A.G."/>
            <person name="Griffen A.L."/>
            <person name="Podar M."/>
            <person name="Leys E.J."/>
        </authorList>
    </citation>
    <scope>NUCLEOTIDE SEQUENCE [LARGE SCALE GENOMIC DNA]</scope>
    <source>
        <strain evidence="2">Cell 2</strain>
    </source>
</reference>
<dbReference type="Proteomes" id="UP000018837">
    <property type="component" value="Unassembled WGS sequence"/>
</dbReference>
<dbReference type="EMBL" id="AYUF01000048">
    <property type="protein sequence ID" value="ETK03060.1"/>
    <property type="molecule type" value="Genomic_DNA"/>
</dbReference>
<proteinExistence type="predicted"/>
<dbReference type="PANTHER" id="PTHR22993">
    <property type="entry name" value="FORMAMIDOPYRIMIDINE-DNA GLYCOSYLASE"/>
    <property type="match status" value="1"/>
</dbReference>
<dbReference type="GO" id="GO:0006284">
    <property type="term" value="P:base-excision repair"/>
    <property type="evidence" value="ECO:0007669"/>
    <property type="project" value="InterPro"/>
</dbReference>
<gene>
    <name evidence="2" type="ORF">N425_00200</name>
</gene>
<evidence type="ECO:0000313" key="3">
    <source>
        <dbReference type="Proteomes" id="UP000018837"/>
    </source>
</evidence>
<feature type="domain" description="Formamidopyrimidine-DNA glycosylase H2TH DNA-binding" evidence="1">
    <location>
        <begin position="1"/>
        <end position="63"/>
    </location>
</feature>
<dbReference type="GO" id="GO:0019104">
    <property type="term" value="F:DNA N-glycosylase activity"/>
    <property type="evidence" value="ECO:0007669"/>
    <property type="project" value="TreeGrafter"/>
</dbReference>
<comment type="caution">
    <text evidence="2">The sequence shown here is derived from an EMBL/GenBank/DDBJ whole genome shotgun (WGS) entry which is preliminary data.</text>
</comment>
<dbReference type="GO" id="GO:0003906">
    <property type="term" value="F:DNA-(apurinic or apyrimidinic site) endonuclease activity"/>
    <property type="evidence" value="ECO:0007669"/>
    <property type="project" value="InterPro"/>
</dbReference>
<dbReference type="GO" id="GO:0003684">
    <property type="term" value="F:damaged DNA binding"/>
    <property type="evidence" value="ECO:0007669"/>
    <property type="project" value="InterPro"/>
</dbReference>
<accession>W2C7F6</accession>
<protein>
    <recommendedName>
        <fullName evidence="1">Formamidopyrimidine-DNA glycosylase H2TH DNA-binding domain-containing protein</fullName>
    </recommendedName>
</protein>
<dbReference type="Pfam" id="PF06827">
    <property type="entry name" value="zf-FPG_IleRS"/>
    <property type="match status" value="1"/>
</dbReference>
<feature type="non-terminal residue" evidence="2">
    <location>
        <position position="1"/>
    </location>
</feature>
<organism evidence="2 3">
    <name type="scientific">Tannerella sp. oral taxon BU063 isolate Cell 2</name>
    <dbReference type="NCBI Taxonomy" id="1411148"/>
    <lineage>
        <taxon>Bacteria</taxon>
        <taxon>Pseudomonadati</taxon>
        <taxon>Bacteroidota</taxon>
        <taxon>Bacteroidia</taxon>
        <taxon>Bacteroidales</taxon>
        <taxon>Tannerellaceae</taxon>
        <taxon>Tannerella</taxon>
    </lineage>
</organism>
<evidence type="ECO:0000313" key="2">
    <source>
        <dbReference type="EMBL" id="ETK03060.1"/>
    </source>
</evidence>
<dbReference type="AlphaFoldDB" id="W2C7F6"/>
<dbReference type="GO" id="GO:0008270">
    <property type="term" value="F:zinc ion binding"/>
    <property type="evidence" value="ECO:0007669"/>
    <property type="project" value="InterPro"/>
</dbReference>
<sequence>LMQDTFPGVGNWMADEILWRARINPRRLCGELDQRERKSLWHETREVCRIALETVGSGSPDPPAGWFFHVRWTSRGKCPRCGKPIETATIAGRTTRWCA</sequence>
<dbReference type="SMART" id="SM01232">
    <property type="entry name" value="H2TH"/>
    <property type="match status" value="1"/>
</dbReference>
<name>W2C7F6_9BACT</name>